<dbReference type="AlphaFoldDB" id="A0A1M5XK38"/>
<dbReference type="STRING" id="1123282.SAMN02745823_01889"/>
<evidence type="ECO:0000313" key="2">
    <source>
        <dbReference type="Proteomes" id="UP000183995"/>
    </source>
</evidence>
<evidence type="ECO:0000313" key="1">
    <source>
        <dbReference type="EMBL" id="SHI00180.1"/>
    </source>
</evidence>
<name>A0A1M5XK38_9FIRM</name>
<dbReference type="OrthoDB" id="1955581at2"/>
<proteinExistence type="predicted"/>
<organism evidence="1 2">
    <name type="scientific">Sporobacter termitidis DSM 10068</name>
    <dbReference type="NCBI Taxonomy" id="1123282"/>
    <lineage>
        <taxon>Bacteria</taxon>
        <taxon>Bacillati</taxon>
        <taxon>Bacillota</taxon>
        <taxon>Clostridia</taxon>
        <taxon>Eubacteriales</taxon>
        <taxon>Oscillospiraceae</taxon>
        <taxon>Sporobacter</taxon>
    </lineage>
</organism>
<reference evidence="1 2" key="1">
    <citation type="submission" date="2016-11" db="EMBL/GenBank/DDBJ databases">
        <authorList>
            <person name="Jaros S."/>
            <person name="Januszkiewicz K."/>
            <person name="Wedrychowicz H."/>
        </authorList>
    </citation>
    <scope>NUCLEOTIDE SEQUENCE [LARGE SCALE GENOMIC DNA]</scope>
    <source>
        <strain evidence="1 2">DSM 10068</strain>
    </source>
</reference>
<dbReference type="EMBL" id="FQXV01000005">
    <property type="protein sequence ID" value="SHI00180.1"/>
    <property type="molecule type" value="Genomic_DNA"/>
</dbReference>
<dbReference type="RefSeq" id="WP_073078087.1">
    <property type="nucleotide sequence ID" value="NZ_FQXV01000005.1"/>
</dbReference>
<gene>
    <name evidence="1" type="ORF">SAMN02745823_01889</name>
</gene>
<protein>
    <submittedName>
        <fullName evidence="1">Uncharacterized protein</fullName>
    </submittedName>
</protein>
<keyword evidence="2" id="KW-1185">Reference proteome</keyword>
<sequence>MDFKQRVGTVTLTNTKQHPFNDSRQTIALASSLQNQDYTVITEVLDAAGDVGDVVVSDRAVNGFKLAFTGSAPRAVVRYHVMGGAAG</sequence>
<dbReference type="Proteomes" id="UP000183995">
    <property type="component" value="Unassembled WGS sequence"/>
</dbReference>
<accession>A0A1M5XK38</accession>